<evidence type="ECO:0000256" key="1">
    <source>
        <dbReference type="SAM" id="MobiDB-lite"/>
    </source>
</evidence>
<gene>
    <name evidence="2" type="ORF">PPTG_23440</name>
</gene>
<dbReference type="GeneID" id="20192039"/>
<reference evidence="3" key="1">
    <citation type="submission" date="2011-12" db="EMBL/GenBank/DDBJ databases">
        <authorList>
            <consortium name="The Broad Institute Genome Sequencing Platform"/>
            <person name="Russ C."/>
            <person name="Tyler B."/>
            <person name="Panabieres F."/>
            <person name="Shan W."/>
            <person name="Tripathy S."/>
            <person name="Grunwald N."/>
            <person name="Machado M."/>
            <person name="Young S.K."/>
            <person name="Zeng Q."/>
            <person name="Gargeya S."/>
            <person name="Fitzgerald M."/>
            <person name="Haas B."/>
            <person name="Abouelleil A."/>
            <person name="Alvarado L."/>
            <person name="Arachchi H.M."/>
            <person name="Berlin A."/>
            <person name="Chapman S.B."/>
            <person name="Gearin G."/>
            <person name="Goldberg J."/>
            <person name="Griggs A."/>
            <person name="Gujja S."/>
            <person name="Hansen M."/>
            <person name="Heiman D."/>
            <person name="Howarth C."/>
            <person name="Larimer J."/>
            <person name="Lui A."/>
            <person name="MacDonald P.J.P."/>
            <person name="McCowen C."/>
            <person name="Montmayeur A."/>
            <person name="Murphy C."/>
            <person name="Neiman D."/>
            <person name="Pearson M."/>
            <person name="Priest M."/>
            <person name="Roberts A."/>
            <person name="Saif S."/>
            <person name="Shea T."/>
            <person name="Sisk P."/>
            <person name="Stolte C."/>
            <person name="Sykes S."/>
            <person name="Wortman J."/>
            <person name="Nusbaum C."/>
            <person name="Birren B."/>
        </authorList>
    </citation>
    <scope>NUCLEOTIDE SEQUENCE [LARGE SCALE GENOMIC DNA]</scope>
    <source>
        <strain evidence="3">INRA-310</strain>
    </source>
</reference>
<organism evidence="2 3">
    <name type="scientific">Phytophthora nicotianae (strain INRA-310)</name>
    <name type="common">Phytophthora parasitica</name>
    <dbReference type="NCBI Taxonomy" id="761204"/>
    <lineage>
        <taxon>Eukaryota</taxon>
        <taxon>Sar</taxon>
        <taxon>Stramenopiles</taxon>
        <taxon>Oomycota</taxon>
        <taxon>Peronosporomycetes</taxon>
        <taxon>Peronosporales</taxon>
        <taxon>Peronosporaceae</taxon>
        <taxon>Phytophthora</taxon>
    </lineage>
</organism>
<dbReference type="AlphaFoldDB" id="W2PY54"/>
<name>W2PY54_PHYN3</name>
<feature type="compositionally biased region" description="Basic and acidic residues" evidence="1">
    <location>
        <begin position="1"/>
        <end position="20"/>
    </location>
</feature>
<protein>
    <submittedName>
        <fullName evidence="2">Uncharacterized protein</fullName>
    </submittedName>
</protein>
<proteinExistence type="predicted"/>
<dbReference type="VEuPathDB" id="FungiDB:PPTG_23440"/>
<evidence type="ECO:0000313" key="3">
    <source>
        <dbReference type="Proteomes" id="UP000018817"/>
    </source>
</evidence>
<dbReference type="RefSeq" id="XP_008908861.1">
    <property type="nucleotide sequence ID" value="XM_008910613.1"/>
</dbReference>
<sequence>MQAAEERVSKRIDTTDEKSAKPKRRRLSTLLESKQEEATERRKIEKQKVELQREELQLRRDELEQQRRQHDLLREQMQRHATQIESILKLLAVAITKQSD</sequence>
<feature type="compositionally biased region" description="Basic and acidic residues" evidence="1">
    <location>
        <begin position="33"/>
        <end position="44"/>
    </location>
</feature>
<evidence type="ECO:0000313" key="2">
    <source>
        <dbReference type="EMBL" id="ETN05797.1"/>
    </source>
</evidence>
<dbReference type="Proteomes" id="UP000018817">
    <property type="component" value="Unassembled WGS sequence"/>
</dbReference>
<dbReference type="EMBL" id="KI669598">
    <property type="protein sequence ID" value="ETN05797.1"/>
    <property type="molecule type" value="Genomic_DNA"/>
</dbReference>
<accession>W2PY54</accession>
<reference evidence="2 3" key="2">
    <citation type="submission" date="2013-11" db="EMBL/GenBank/DDBJ databases">
        <title>The Genome Sequence of Phytophthora parasitica INRA-310.</title>
        <authorList>
            <consortium name="The Broad Institute Genomics Platform"/>
            <person name="Russ C."/>
            <person name="Tyler B."/>
            <person name="Panabieres F."/>
            <person name="Shan W."/>
            <person name="Tripathy S."/>
            <person name="Grunwald N."/>
            <person name="Machado M."/>
            <person name="Johnson C.S."/>
            <person name="Arredondo F."/>
            <person name="Hong C."/>
            <person name="Coffey M."/>
            <person name="Young S.K."/>
            <person name="Zeng Q."/>
            <person name="Gargeya S."/>
            <person name="Fitzgerald M."/>
            <person name="Abouelleil A."/>
            <person name="Alvarado L."/>
            <person name="Chapman S.B."/>
            <person name="Gainer-Dewar J."/>
            <person name="Goldberg J."/>
            <person name="Griggs A."/>
            <person name="Gujja S."/>
            <person name="Hansen M."/>
            <person name="Howarth C."/>
            <person name="Imamovic A."/>
            <person name="Ireland A."/>
            <person name="Larimer J."/>
            <person name="McCowan C."/>
            <person name="Murphy C."/>
            <person name="Pearson M."/>
            <person name="Poon T.W."/>
            <person name="Priest M."/>
            <person name="Roberts A."/>
            <person name="Saif S."/>
            <person name="Shea T."/>
            <person name="Sykes S."/>
            <person name="Wortman J."/>
            <person name="Nusbaum C."/>
            <person name="Birren B."/>
        </authorList>
    </citation>
    <scope>NUCLEOTIDE SEQUENCE [LARGE SCALE GENOMIC DNA]</scope>
    <source>
        <strain evidence="2 3">INRA-310</strain>
    </source>
</reference>
<dbReference type="OrthoDB" id="129415at2759"/>
<feature type="region of interest" description="Disordered" evidence="1">
    <location>
        <begin position="1"/>
        <end position="44"/>
    </location>
</feature>